<evidence type="ECO:0000313" key="2">
    <source>
        <dbReference type="EMBL" id="CDS89896.1"/>
    </source>
</evidence>
<reference evidence="3" key="1">
    <citation type="submission" date="2014-07" db="EMBL/GenBank/DDBJ databases">
        <authorList>
            <person name="Monot Marc"/>
        </authorList>
    </citation>
    <scope>NUCLEOTIDE SEQUENCE</scope>
    <source>
        <strain evidence="4">7032989</strain>
        <strain evidence="3">7032994</strain>
    </source>
</reference>
<dbReference type="EMBL" id="LK932416">
    <property type="protein sequence ID" value="CDS90108.1"/>
    <property type="molecule type" value="Genomic_DNA"/>
</dbReference>
<dbReference type="InterPro" id="IPR012696">
    <property type="entry name" value="PhnM"/>
</dbReference>
<dbReference type="PIRSF" id="PIRSF038971">
    <property type="entry name" value="PhnM"/>
    <property type="match status" value="1"/>
</dbReference>
<dbReference type="NCBIfam" id="NF011990">
    <property type="entry name" value="PRK15446.2-6"/>
    <property type="match status" value="1"/>
</dbReference>
<dbReference type="InterPro" id="IPR051781">
    <property type="entry name" value="Metallo-dep_Hydrolase"/>
</dbReference>
<organism evidence="3">
    <name type="scientific">Clostridioides difficile</name>
    <name type="common">Peptoclostridium difficile</name>
    <dbReference type="NCBI Taxonomy" id="1496"/>
    <lineage>
        <taxon>Bacteria</taxon>
        <taxon>Bacillati</taxon>
        <taxon>Bacillota</taxon>
        <taxon>Clostridia</taxon>
        <taxon>Peptostreptococcales</taxon>
        <taxon>Peptostreptococcaceae</taxon>
        <taxon>Clostridioides</taxon>
    </lineage>
</organism>
<dbReference type="NCBIfam" id="NF011984">
    <property type="entry name" value="PRK15446.1-5"/>
    <property type="match status" value="1"/>
</dbReference>
<gene>
    <name evidence="3" type="primary">phnM</name>
    <name evidence="4" type="ORF">BN1095_610021</name>
    <name evidence="2" type="ORF">BN1096_760118</name>
    <name evidence="3" type="ORF">BN1097_760119</name>
</gene>
<dbReference type="InterPro" id="IPR032466">
    <property type="entry name" value="Metal_Hydrolase"/>
</dbReference>
<sequence>MIKLIHNANIVLEDMILENGHLIIEGDTIKKVSNDKIDYAFDFNEIDEIIDAKNLYVIPGIIDIHSDAIEKEIEPRPSTLLPFNMAFYELDKKLPANGITTVYHSISLGDGVGVRSIDNSLKMIKNIDSYKNIDSKSINHKVHLRYEVLYYEGLEKVLELLDENKIDYLSIMDHSPGQGQYTNPTFYKEYATKVWGVTENYVDTWLDDLVNLHDNLDWNKIANIIGIAKTKNINVASHDDDTLEKMDFIKNIGINVSEFPITLEVAKHSKKLGVLTCLGAPNIVRGKSHNNNLKAMDAILEDCCDIVCSDYLPSAMIKSMCIVAERINNLNKAVSLFTSNPAKAVGIYDERGSIKENKKADLVLVDIDSEYPKVLNTIVNGKTVYKREV</sequence>
<dbReference type="Pfam" id="PF01979">
    <property type="entry name" value="Amidohydro_1"/>
    <property type="match status" value="1"/>
</dbReference>
<dbReference type="PATRIC" id="fig|1496.1373.peg.397"/>
<evidence type="ECO:0000259" key="1">
    <source>
        <dbReference type="Pfam" id="PF01979"/>
    </source>
</evidence>
<dbReference type="EMBL" id="LK932531">
    <property type="protein sequence ID" value="CDS89896.1"/>
    <property type="molecule type" value="Genomic_DNA"/>
</dbReference>
<feature type="domain" description="Amidohydrolase-related" evidence="1">
    <location>
        <begin position="294"/>
        <end position="384"/>
    </location>
</feature>
<proteinExistence type="predicted"/>
<dbReference type="SUPFAM" id="SSF51556">
    <property type="entry name" value="Metallo-dependent hydrolases"/>
    <property type="match status" value="1"/>
</dbReference>
<dbReference type="RefSeq" id="WP_021363079.1">
    <property type="nucleotide sequence ID" value="NZ_BBYB01000109.1"/>
</dbReference>
<dbReference type="GO" id="GO:0016810">
    <property type="term" value="F:hydrolase activity, acting on carbon-nitrogen (but not peptide) bonds"/>
    <property type="evidence" value="ECO:0007669"/>
    <property type="project" value="InterPro"/>
</dbReference>
<name>A0A069AHF2_CLODI</name>
<accession>A0A069AHF2</accession>
<dbReference type="PANTHER" id="PTHR43135:SF3">
    <property type="entry name" value="ALPHA-D-RIBOSE 1-METHYLPHOSPHONATE 5-TRIPHOSPHATE DIPHOSPHATASE"/>
    <property type="match status" value="1"/>
</dbReference>
<dbReference type="InterPro" id="IPR006680">
    <property type="entry name" value="Amidohydro-rel"/>
</dbReference>
<dbReference type="GO" id="GO:0019700">
    <property type="term" value="P:organic phosphonate catabolic process"/>
    <property type="evidence" value="ECO:0007669"/>
    <property type="project" value="InterPro"/>
</dbReference>
<dbReference type="Gene3D" id="2.30.40.10">
    <property type="entry name" value="Urease, subunit C, domain 1"/>
    <property type="match status" value="2"/>
</dbReference>
<keyword evidence="2" id="KW-0456">Lyase</keyword>
<evidence type="ECO:0000313" key="3">
    <source>
        <dbReference type="EMBL" id="CDS90108.1"/>
    </source>
</evidence>
<dbReference type="PANTHER" id="PTHR43135">
    <property type="entry name" value="ALPHA-D-RIBOSE 1-METHYLPHOSPHONATE 5-TRIPHOSPHATE DIPHOSPHATASE"/>
    <property type="match status" value="1"/>
</dbReference>
<dbReference type="AlphaFoldDB" id="A0A069AHF2"/>
<dbReference type="GO" id="GO:0016829">
    <property type="term" value="F:lyase activity"/>
    <property type="evidence" value="ECO:0007669"/>
    <property type="project" value="UniProtKB-KW"/>
</dbReference>
<dbReference type="SUPFAM" id="SSF51338">
    <property type="entry name" value="Composite domain of metallo-dependent hydrolases"/>
    <property type="match status" value="1"/>
</dbReference>
<dbReference type="NCBIfam" id="NF011987">
    <property type="entry name" value="PRK15446.2-3"/>
    <property type="match status" value="1"/>
</dbReference>
<protein>
    <submittedName>
        <fullName evidence="3">Putative amidohydrolase</fullName>
    </submittedName>
    <submittedName>
        <fullName evidence="2">Putative carbon-phosphorus lyase complex subunit</fullName>
    </submittedName>
</protein>
<dbReference type="InterPro" id="IPR011059">
    <property type="entry name" value="Metal-dep_hydrolase_composite"/>
</dbReference>
<evidence type="ECO:0000313" key="4">
    <source>
        <dbReference type="EMBL" id="CDT62565.1"/>
    </source>
</evidence>
<keyword evidence="3" id="KW-0378">Hydrolase</keyword>
<dbReference type="EMBL" id="LK933305">
    <property type="protein sequence ID" value="CDT62565.1"/>
    <property type="molecule type" value="Genomic_DNA"/>
</dbReference>